<reference evidence="22" key="1">
    <citation type="journal article" date="2019" name="BMC Genomics">
        <title>Arm-less mitochondrial tRNAs conserved for over 30 millions of years in spiders.</title>
        <authorList>
            <person name="Pons J."/>
            <person name="Bover P."/>
            <person name="Bidegaray-Batista L."/>
            <person name="Arnedo M."/>
        </authorList>
    </citation>
    <scope>NUCLEOTIDE SEQUENCE</scope>
    <source>
        <strain evidence="22">K352</strain>
    </source>
</reference>
<evidence type="ECO:0000256" key="19">
    <source>
        <dbReference type="RuleBase" id="RU362117"/>
    </source>
</evidence>
<dbReference type="GO" id="GO:0005743">
    <property type="term" value="C:mitochondrial inner membrane"/>
    <property type="evidence" value="ECO:0007669"/>
    <property type="project" value="UniProtKB-SubCell"/>
</dbReference>
<evidence type="ECO:0000256" key="5">
    <source>
        <dbReference type="ARBA" id="ARBA00022448"/>
    </source>
</evidence>
<dbReference type="Pfam" id="PF00033">
    <property type="entry name" value="Cytochrome_B"/>
    <property type="match status" value="1"/>
</dbReference>
<keyword evidence="9 18" id="KW-0479">Metal-binding</keyword>
<feature type="binding site" description="axial binding residue" evidence="18">
    <location>
        <position position="98"/>
    </location>
    <ligand>
        <name>heme b</name>
        <dbReference type="ChEBI" id="CHEBI:60344"/>
        <label>b566</label>
    </ligand>
    <ligandPart>
        <name>Fe</name>
        <dbReference type="ChEBI" id="CHEBI:18248"/>
    </ligandPart>
</feature>
<organism evidence="22">
    <name type="scientific">Parachtes romandiolae</name>
    <dbReference type="NCBI Taxonomy" id="1110492"/>
    <lineage>
        <taxon>Eukaryota</taxon>
        <taxon>Metazoa</taxon>
        <taxon>Ecdysozoa</taxon>
        <taxon>Arthropoda</taxon>
        <taxon>Chelicerata</taxon>
        <taxon>Arachnida</taxon>
        <taxon>Araneae</taxon>
        <taxon>Araneomorphae</taxon>
        <taxon>Haplogynae</taxon>
        <taxon>Dysderoidea</taxon>
        <taxon>Dysderidae</taxon>
        <taxon>Parachtes</taxon>
    </lineage>
</organism>
<keyword evidence="16 19" id="KW-0472">Membrane</keyword>
<keyword evidence="8 19" id="KW-0812">Transmembrane</keyword>
<keyword evidence="5 19" id="KW-0813">Transport</keyword>
<dbReference type="AlphaFoldDB" id="A0A516IMB7"/>
<evidence type="ECO:0000256" key="2">
    <source>
        <dbReference type="ARBA" id="ARBA00004448"/>
    </source>
</evidence>
<evidence type="ECO:0000256" key="14">
    <source>
        <dbReference type="ARBA" id="ARBA00023075"/>
    </source>
</evidence>
<feature type="transmembrane region" description="Helical" evidence="19">
    <location>
        <begin position="179"/>
        <end position="201"/>
    </location>
</feature>
<evidence type="ECO:0000256" key="7">
    <source>
        <dbReference type="ARBA" id="ARBA00022660"/>
    </source>
</evidence>
<comment type="subunit">
    <text evidence="3">The main subunits of complex b-c1 are: cytochrome b, cytochrome c1 and the Rieske protein.</text>
</comment>
<dbReference type="EMBL" id="MN052923">
    <property type="protein sequence ID" value="QDP17915.1"/>
    <property type="molecule type" value="Genomic_DNA"/>
</dbReference>
<feature type="domain" description="Cytochrome b/b6 N-terminal region profile" evidence="20">
    <location>
        <begin position="2"/>
        <end position="210"/>
    </location>
</feature>
<keyword evidence="10" id="KW-0999">Mitochondrion inner membrane</keyword>
<sequence>MKMSIRKTNVVIWMINHSLVDLPSPVSITYMWGFGSLLGVFLGMQLMTGLFLAFHYSGDVLISFYSVIHISRDVFYGWFMRVFHSNGASMFFLFLYFHIGRGMYFGSYRFVHTWLSGSMLFILAMGTAFLGYVLPWGQMSFWAATVITNLLSAVPYFGLSLVEWVWGGFAVGNPTLSRFFAFHFLLPFILVVFVILHLVYLHESGSSNPGGVGSDCDKVSFYPYYVIKDIVGFLLAFYLLFFTCLEYPYYFMDVENFIPANALVTPTHIQPEWYFLFAYAILRSIASKIGGVVALLASLLVLFAFPFIYKHRVKVSSEYLYSKVVFWFLVGNWLLLTWVGACVVEYPYMDMGKVYSCFYFLMFLLLFMGYWMVDD</sequence>
<keyword evidence="11 19" id="KW-0249">Electron transport</keyword>
<dbReference type="GO" id="GO:0045275">
    <property type="term" value="C:respiratory chain complex III"/>
    <property type="evidence" value="ECO:0007669"/>
    <property type="project" value="InterPro"/>
</dbReference>
<gene>
    <name evidence="22" type="primary">cob</name>
</gene>
<evidence type="ECO:0000256" key="3">
    <source>
        <dbReference type="ARBA" id="ARBA00011649"/>
    </source>
</evidence>
<dbReference type="PROSITE" id="PS51002">
    <property type="entry name" value="CYTB_NTER"/>
    <property type="match status" value="1"/>
</dbReference>
<evidence type="ECO:0000256" key="4">
    <source>
        <dbReference type="ARBA" id="ARBA00013531"/>
    </source>
</evidence>
<feature type="binding site" description="axial binding residue" evidence="18">
    <location>
        <position position="84"/>
    </location>
    <ligand>
        <name>heme b</name>
        <dbReference type="ChEBI" id="CHEBI:60344"/>
        <label>b562</label>
    </ligand>
    <ligandPart>
        <name>Fe</name>
        <dbReference type="ChEBI" id="CHEBI:18248"/>
    </ligandPart>
</feature>
<feature type="transmembrane region" description="Helical" evidence="19">
    <location>
        <begin position="324"/>
        <end position="344"/>
    </location>
</feature>
<dbReference type="InterPro" id="IPR036150">
    <property type="entry name" value="Cyt_b/b6_C_sf"/>
</dbReference>
<evidence type="ECO:0000256" key="9">
    <source>
        <dbReference type="ARBA" id="ARBA00022723"/>
    </source>
</evidence>
<dbReference type="CDD" id="cd00284">
    <property type="entry name" value="Cytochrome_b_N"/>
    <property type="match status" value="1"/>
</dbReference>
<geneLocation type="mitochondrion" evidence="22"/>
<dbReference type="InterPro" id="IPR027387">
    <property type="entry name" value="Cytb/b6-like_sf"/>
</dbReference>
<dbReference type="SUPFAM" id="SSF81648">
    <property type="entry name" value="a domain/subunit of cytochrome bc1 complex (Ubiquinol-cytochrome c reductase)"/>
    <property type="match status" value="1"/>
</dbReference>
<feature type="binding site" description="axial binding residue" evidence="18">
    <location>
        <position position="183"/>
    </location>
    <ligand>
        <name>heme b</name>
        <dbReference type="ChEBI" id="CHEBI:60344"/>
        <label>b562</label>
    </ligand>
    <ligandPart>
        <name>Fe</name>
        <dbReference type="ChEBI" id="CHEBI:18248"/>
    </ligandPart>
</feature>
<evidence type="ECO:0000256" key="12">
    <source>
        <dbReference type="ARBA" id="ARBA00022989"/>
    </source>
</evidence>
<evidence type="ECO:0000313" key="22">
    <source>
        <dbReference type="EMBL" id="QDP17915.1"/>
    </source>
</evidence>
<dbReference type="PIRSF" id="PIRSF038885">
    <property type="entry name" value="COB"/>
    <property type="match status" value="1"/>
</dbReference>
<evidence type="ECO:0000256" key="11">
    <source>
        <dbReference type="ARBA" id="ARBA00022982"/>
    </source>
</evidence>
<evidence type="ECO:0000256" key="13">
    <source>
        <dbReference type="ARBA" id="ARBA00023004"/>
    </source>
</evidence>
<feature type="transmembrane region" description="Helical" evidence="19">
    <location>
        <begin position="30"/>
        <end position="54"/>
    </location>
</feature>
<evidence type="ECO:0000256" key="15">
    <source>
        <dbReference type="ARBA" id="ARBA00023128"/>
    </source>
</evidence>
<evidence type="ECO:0000256" key="10">
    <source>
        <dbReference type="ARBA" id="ARBA00022792"/>
    </source>
</evidence>
<comment type="subcellular location">
    <subcellularLocation>
        <location evidence="2">Mitochondrion inner membrane</location>
        <topology evidence="2">Multi-pass membrane protein</topology>
    </subcellularLocation>
</comment>
<keyword evidence="12 19" id="KW-1133">Transmembrane helix</keyword>
<keyword evidence="6 18" id="KW-0349">Heme</keyword>
<dbReference type="Gene3D" id="1.20.810.10">
    <property type="entry name" value="Cytochrome Bc1 Complex, Chain C"/>
    <property type="match status" value="1"/>
</dbReference>
<keyword evidence="7 19" id="KW-0679">Respiratory chain</keyword>
<accession>A0A516IMB7</accession>
<protein>
    <recommendedName>
        <fullName evidence="4 19">Cytochrome b</fullName>
    </recommendedName>
</protein>
<dbReference type="GO" id="GO:0016491">
    <property type="term" value="F:oxidoreductase activity"/>
    <property type="evidence" value="ECO:0007669"/>
    <property type="project" value="UniProtKB-UniRule"/>
</dbReference>
<dbReference type="GO" id="GO:0008121">
    <property type="term" value="F:quinol-cytochrome-c reductase activity"/>
    <property type="evidence" value="ECO:0007669"/>
    <property type="project" value="InterPro"/>
</dbReference>
<dbReference type="InterPro" id="IPR030689">
    <property type="entry name" value="Cytochrome_b"/>
</dbReference>
<feature type="transmembrane region" description="Helical" evidence="19">
    <location>
        <begin position="289"/>
        <end position="309"/>
    </location>
</feature>
<evidence type="ECO:0000259" key="20">
    <source>
        <dbReference type="PROSITE" id="PS51002"/>
    </source>
</evidence>
<evidence type="ECO:0000256" key="1">
    <source>
        <dbReference type="ARBA" id="ARBA00002566"/>
    </source>
</evidence>
<keyword evidence="13 18" id="KW-0408">Iron</keyword>
<feature type="domain" description="Cytochrome b/b6 C-terminal region profile" evidence="21">
    <location>
        <begin position="211"/>
        <end position="375"/>
    </location>
</feature>
<dbReference type="InterPro" id="IPR005798">
    <property type="entry name" value="Cyt_b/b6_C"/>
</dbReference>
<name>A0A516IMB7_9ARAC</name>
<comment type="cofactor">
    <cofactor evidence="19">
        <name>heme b</name>
        <dbReference type="ChEBI" id="CHEBI:60344"/>
    </cofactor>
    <text evidence="19">Binds 2 heme groups non-covalently.</text>
</comment>
<feature type="transmembrane region" description="Helical" evidence="19">
    <location>
        <begin position="356"/>
        <end position="373"/>
    </location>
</feature>
<keyword evidence="15 19" id="KW-0496">Mitochondrion</keyword>
<feature type="binding site" description="axial binding residue" evidence="18">
    <location>
        <position position="197"/>
    </location>
    <ligand>
        <name>heme b</name>
        <dbReference type="ChEBI" id="CHEBI:60344"/>
        <label>b566</label>
    </ligand>
    <ligandPart>
        <name>Fe</name>
        <dbReference type="ChEBI" id="CHEBI:18248"/>
    </ligandPart>
</feature>
<dbReference type="PANTHER" id="PTHR19271">
    <property type="entry name" value="CYTOCHROME B"/>
    <property type="match status" value="1"/>
</dbReference>
<evidence type="ECO:0000256" key="17">
    <source>
        <dbReference type="PIRSR" id="PIRSR038885-1"/>
    </source>
</evidence>
<dbReference type="InterPro" id="IPR005797">
    <property type="entry name" value="Cyt_b/b6_N"/>
</dbReference>
<dbReference type="Pfam" id="PF00032">
    <property type="entry name" value="Cytochrom_B_C"/>
    <property type="match status" value="1"/>
</dbReference>
<feature type="transmembrane region" description="Helical" evidence="19">
    <location>
        <begin position="75"/>
        <end position="99"/>
    </location>
</feature>
<dbReference type="InterPro" id="IPR016174">
    <property type="entry name" value="Di-haem_cyt_TM"/>
</dbReference>
<dbReference type="InterPro" id="IPR048259">
    <property type="entry name" value="Cytochrome_b_N_euk/bac"/>
</dbReference>
<comment type="similarity">
    <text evidence="19">Belongs to the cytochrome b family.</text>
</comment>
<evidence type="ECO:0000256" key="18">
    <source>
        <dbReference type="PIRSR" id="PIRSR038885-2"/>
    </source>
</evidence>
<keyword evidence="14" id="KW-0830">Ubiquinone</keyword>
<comment type="function">
    <text evidence="1 19">Component of the ubiquinol-cytochrome c reductase complex (complex III or cytochrome b-c1 complex) that is part of the mitochondrial respiratory chain. The b-c1 complex mediates electron transfer from ubiquinol to cytochrome c. Contributes to the generation of a proton gradient across the mitochondrial membrane that is then used for ATP synthesis.</text>
</comment>
<proteinExistence type="inferred from homology"/>
<feature type="transmembrane region" description="Helical" evidence="19">
    <location>
        <begin position="111"/>
        <end position="134"/>
    </location>
</feature>
<comment type="cofactor">
    <cofactor evidence="18">
        <name>heme</name>
        <dbReference type="ChEBI" id="CHEBI:30413"/>
    </cofactor>
    <text evidence="18">Binds 2 heme groups non-covalently.</text>
</comment>
<evidence type="ECO:0000259" key="21">
    <source>
        <dbReference type="PROSITE" id="PS51003"/>
    </source>
</evidence>
<evidence type="ECO:0000256" key="8">
    <source>
        <dbReference type="ARBA" id="ARBA00022692"/>
    </source>
</evidence>
<dbReference type="PANTHER" id="PTHR19271:SF16">
    <property type="entry name" value="CYTOCHROME B"/>
    <property type="match status" value="1"/>
</dbReference>
<feature type="binding site" evidence="17">
    <location>
        <position position="202"/>
    </location>
    <ligand>
        <name>a ubiquinone</name>
        <dbReference type="ChEBI" id="CHEBI:16389"/>
    </ligand>
</feature>
<dbReference type="GO" id="GO:0006122">
    <property type="term" value="P:mitochondrial electron transport, ubiquinol to cytochrome c"/>
    <property type="evidence" value="ECO:0007669"/>
    <property type="project" value="TreeGrafter"/>
</dbReference>
<dbReference type="GO" id="GO:0046872">
    <property type="term" value="F:metal ion binding"/>
    <property type="evidence" value="ECO:0007669"/>
    <property type="project" value="UniProtKB-UniRule"/>
</dbReference>
<dbReference type="PROSITE" id="PS51003">
    <property type="entry name" value="CYTB_CTER"/>
    <property type="match status" value="1"/>
</dbReference>
<evidence type="ECO:0000256" key="16">
    <source>
        <dbReference type="ARBA" id="ARBA00023136"/>
    </source>
</evidence>
<evidence type="ECO:0000256" key="6">
    <source>
        <dbReference type="ARBA" id="ARBA00022617"/>
    </source>
</evidence>
<dbReference type="SUPFAM" id="SSF81342">
    <property type="entry name" value="Transmembrane di-heme cytochromes"/>
    <property type="match status" value="1"/>
</dbReference>
<feature type="transmembrane region" description="Helical" evidence="19">
    <location>
        <begin position="222"/>
        <end position="242"/>
    </location>
</feature>